<dbReference type="Pfam" id="PF11148">
    <property type="entry name" value="DUF2922"/>
    <property type="match status" value="1"/>
</dbReference>
<evidence type="ECO:0008006" key="3">
    <source>
        <dbReference type="Google" id="ProtNLM"/>
    </source>
</evidence>
<organism evidence="1 2">
    <name type="scientific">Veillonella dispar ATCC 17748</name>
    <dbReference type="NCBI Taxonomy" id="546273"/>
    <lineage>
        <taxon>Bacteria</taxon>
        <taxon>Bacillati</taxon>
        <taxon>Bacillota</taxon>
        <taxon>Negativicutes</taxon>
        <taxon>Veillonellales</taxon>
        <taxon>Veillonellaceae</taxon>
        <taxon>Veillonella</taxon>
    </lineage>
</organism>
<accession>C4FNU8</accession>
<gene>
    <name evidence="1" type="ORF">VEIDISOL_00202</name>
</gene>
<dbReference type="EMBL" id="ACIK02000004">
    <property type="protein sequence ID" value="EEP66138.1"/>
    <property type="molecule type" value="Genomic_DNA"/>
</dbReference>
<name>C4FNU8_9FIRM</name>
<evidence type="ECO:0000313" key="2">
    <source>
        <dbReference type="Proteomes" id="UP000003529"/>
    </source>
</evidence>
<dbReference type="InterPro" id="IPR021321">
    <property type="entry name" value="DUF2922"/>
</dbReference>
<evidence type="ECO:0000313" key="1">
    <source>
        <dbReference type="EMBL" id="EEP66138.1"/>
    </source>
</evidence>
<dbReference type="Proteomes" id="UP000003529">
    <property type="component" value="Unassembled WGS sequence"/>
</dbReference>
<keyword evidence="2" id="KW-1185">Reference proteome</keyword>
<dbReference type="AlphaFoldDB" id="C4FNU8"/>
<reference evidence="1" key="1">
    <citation type="submission" date="2009-04" db="EMBL/GenBank/DDBJ databases">
        <authorList>
            <person name="Weinstock G."/>
            <person name="Sodergren E."/>
            <person name="Clifton S."/>
            <person name="Fulton L."/>
            <person name="Fulton B."/>
            <person name="Courtney L."/>
            <person name="Fronick C."/>
            <person name="Harrison M."/>
            <person name="Strong C."/>
            <person name="Farmer C."/>
            <person name="Delahaunty K."/>
            <person name="Markovic C."/>
            <person name="Hall O."/>
            <person name="Minx P."/>
            <person name="Tomlinson C."/>
            <person name="Mitreva M."/>
            <person name="Nelson J."/>
            <person name="Hou S."/>
            <person name="Wollam A."/>
            <person name="Pepin K.H."/>
            <person name="Johnson M."/>
            <person name="Bhonagiri V."/>
            <person name="Nash W.E."/>
            <person name="Warren W."/>
            <person name="Chinwalla A."/>
            <person name="Mardis E.R."/>
            <person name="Wilson R.K."/>
        </authorList>
    </citation>
    <scope>NUCLEOTIDE SEQUENCE [LARGE SCALE GENOMIC DNA]</scope>
    <source>
        <strain evidence="1">ATCC 17748</strain>
    </source>
</reference>
<protein>
    <recommendedName>
        <fullName evidence="3">DUF2922 domain-containing protein</fullName>
    </recommendedName>
</protein>
<proteinExistence type="predicted"/>
<sequence>MKGGAHMAEKRVVYLTFSTVGGKSTSVTISAPRAGITLQDAKTAANALVANKVILGSGDAELAAFTTAREVTTQTTELQ</sequence>
<dbReference type="HOGENOM" id="CLU_2605068_0_0_9"/>
<comment type="caution">
    <text evidence="1">The sequence shown here is derived from an EMBL/GenBank/DDBJ whole genome shotgun (WGS) entry which is preliminary data.</text>
</comment>